<feature type="binding site" evidence="10">
    <location>
        <begin position="12"/>
        <end position="19"/>
    </location>
    <ligand>
        <name>ATP</name>
        <dbReference type="ChEBI" id="CHEBI:30616"/>
    </ligand>
</feature>
<evidence type="ECO:0000256" key="2">
    <source>
        <dbReference type="ARBA" id="ARBA00003213"/>
    </source>
</evidence>
<evidence type="ECO:0000313" key="14">
    <source>
        <dbReference type="EMBL" id="OHA81715.1"/>
    </source>
</evidence>
<keyword evidence="7 10" id="KW-0067">ATP-binding</keyword>
<keyword evidence="4 10" id="KW-0808">Transferase</keyword>
<evidence type="ECO:0000256" key="5">
    <source>
        <dbReference type="ARBA" id="ARBA00022694"/>
    </source>
</evidence>
<organism evidence="14 15">
    <name type="scientific">Candidatus Yonathbacteria bacterium RIFCSPHIGHO2_01_FULL_51_10</name>
    <dbReference type="NCBI Taxonomy" id="1802723"/>
    <lineage>
        <taxon>Bacteria</taxon>
        <taxon>Candidatus Yonathiibacteriota</taxon>
    </lineage>
</organism>
<dbReference type="Pfam" id="PF01715">
    <property type="entry name" value="IPPT"/>
    <property type="match status" value="1"/>
</dbReference>
<feature type="region of interest" description="Interaction with substrate tRNA" evidence="10">
    <location>
        <begin position="37"/>
        <end position="40"/>
    </location>
</feature>
<comment type="similarity">
    <text evidence="3 10 13">Belongs to the IPP transferase family.</text>
</comment>
<feature type="site" description="Interaction with substrate tRNA" evidence="10">
    <location>
        <position position="126"/>
    </location>
</feature>
<keyword evidence="5 10" id="KW-0819">tRNA processing</keyword>
<comment type="caution">
    <text evidence="14">The sequence shown here is derived from an EMBL/GenBank/DDBJ whole genome shotgun (WGS) entry which is preliminary data.</text>
</comment>
<evidence type="ECO:0000256" key="9">
    <source>
        <dbReference type="ARBA" id="ARBA00049563"/>
    </source>
</evidence>
<dbReference type="AlphaFoldDB" id="A0A1G2S9D7"/>
<comment type="caution">
    <text evidence="10">Lacks conserved residue(s) required for the propagation of feature annotation.</text>
</comment>
<dbReference type="GO" id="GO:0006400">
    <property type="term" value="P:tRNA modification"/>
    <property type="evidence" value="ECO:0007669"/>
    <property type="project" value="TreeGrafter"/>
</dbReference>
<name>A0A1G2S9D7_9BACT</name>
<comment type="catalytic activity">
    <reaction evidence="9 10 11">
        <text>adenosine(37) in tRNA + dimethylallyl diphosphate = N(6)-dimethylallyladenosine(37) in tRNA + diphosphate</text>
        <dbReference type="Rhea" id="RHEA:26482"/>
        <dbReference type="Rhea" id="RHEA-COMP:10162"/>
        <dbReference type="Rhea" id="RHEA-COMP:10375"/>
        <dbReference type="ChEBI" id="CHEBI:33019"/>
        <dbReference type="ChEBI" id="CHEBI:57623"/>
        <dbReference type="ChEBI" id="CHEBI:74411"/>
        <dbReference type="ChEBI" id="CHEBI:74415"/>
        <dbReference type="EC" id="2.5.1.75"/>
    </reaction>
</comment>
<evidence type="ECO:0000256" key="12">
    <source>
        <dbReference type="RuleBase" id="RU003784"/>
    </source>
</evidence>
<evidence type="ECO:0000256" key="11">
    <source>
        <dbReference type="RuleBase" id="RU003783"/>
    </source>
</evidence>
<dbReference type="SUPFAM" id="SSF52540">
    <property type="entry name" value="P-loop containing nucleoside triphosphate hydrolases"/>
    <property type="match status" value="2"/>
</dbReference>
<dbReference type="InterPro" id="IPR027417">
    <property type="entry name" value="P-loop_NTPase"/>
</dbReference>
<evidence type="ECO:0000256" key="4">
    <source>
        <dbReference type="ARBA" id="ARBA00022679"/>
    </source>
</evidence>
<comment type="function">
    <text evidence="2 10 12">Catalyzes the transfer of a dimethylallyl group onto the adenine at position 37 in tRNAs that read codons beginning with uridine, leading to the formation of N6-(dimethylallyl)adenosine (i(6)A).</text>
</comment>
<evidence type="ECO:0000256" key="10">
    <source>
        <dbReference type="HAMAP-Rule" id="MF_00185"/>
    </source>
</evidence>
<proteinExistence type="inferred from homology"/>
<dbReference type="STRING" id="1802723.A2675_03770"/>
<dbReference type="EMBL" id="MHUS01000008">
    <property type="protein sequence ID" value="OHA81715.1"/>
    <property type="molecule type" value="Genomic_DNA"/>
</dbReference>
<gene>
    <name evidence="10" type="primary">miaA</name>
    <name evidence="14" type="ORF">A2675_03770</name>
</gene>
<comment type="subunit">
    <text evidence="10">Monomer.</text>
</comment>
<evidence type="ECO:0000256" key="1">
    <source>
        <dbReference type="ARBA" id="ARBA00001946"/>
    </source>
</evidence>
<evidence type="ECO:0000256" key="7">
    <source>
        <dbReference type="ARBA" id="ARBA00022840"/>
    </source>
</evidence>
<dbReference type="PANTHER" id="PTHR11088">
    <property type="entry name" value="TRNA DIMETHYLALLYLTRANSFERASE"/>
    <property type="match status" value="1"/>
</dbReference>
<protein>
    <recommendedName>
        <fullName evidence="10">tRNA dimethylallyltransferase</fullName>
        <ecNumber evidence="10">2.5.1.75</ecNumber>
    </recommendedName>
    <alternativeName>
        <fullName evidence="10">Dimethylallyl diphosphate:tRNA dimethylallyltransferase</fullName>
        <shortName evidence="10">DMAPP:tRNA dimethylallyltransferase</shortName>
        <shortName evidence="10">DMATase</shortName>
    </alternativeName>
    <alternativeName>
        <fullName evidence="10">Isopentenyl-diphosphate:tRNA isopentenyltransferase</fullName>
        <shortName evidence="10">IPP transferase</shortName>
        <shortName evidence="10">IPPT</shortName>
        <shortName evidence="10">IPTase</shortName>
    </alternativeName>
</protein>
<feature type="site" description="Interaction with substrate tRNA" evidence="10">
    <location>
        <position position="103"/>
    </location>
</feature>
<dbReference type="Gene3D" id="1.10.20.140">
    <property type="match status" value="1"/>
</dbReference>
<dbReference type="EC" id="2.5.1.75" evidence="10"/>
<dbReference type="NCBIfam" id="TIGR00174">
    <property type="entry name" value="miaA"/>
    <property type="match status" value="1"/>
</dbReference>
<reference evidence="14 15" key="1">
    <citation type="journal article" date="2016" name="Nat. Commun.">
        <title>Thousands of microbial genomes shed light on interconnected biogeochemical processes in an aquifer system.</title>
        <authorList>
            <person name="Anantharaman K."/>
            <person name="Brown C.T."/>
            <person name="Hug L.A."/>
            <person name="Sharon I."/>
            <person name="Castelle C.J."/>
            <person name="Probst A.J."/>
            <person name="Thomas B.C."/>
            <person name="Singh A."/>
            <person name="Wilkins M.J."/>
            <person name="Karaoz U."/>
            <person name="Brodie E.L."/>
            <person name="Williams K.H."/>
            <person name="Hubbard S.S."/>
            <person name="Banfield J.F."/>
        </authorList>
    </citation>
    <scope>NUCLEOTIDE SEQUENCE [LARGE SCALE GENOMIC DNA]</scope>
</reference>
<dbReference type="InterPro" id="IPR039657">
    <property type="entry name" value="Dimethylallyltransferase"/>
</dbReference>
<feature type="binding site" evidence="10">
    <location>
        <begin position="14"/>
        <end position="19"/>
    </location>
    <ligand>
        <name>substrate</name>
    </ligand>
</feature>
<dbReference type="Proteomes" id="UP000176997">
    <property type="component" value="Unassembled WGS sequence"/>
</dbReference>
<dbReference type="InterPro" id="IPR018022">
    <property type="entry name" value="IPT"/>
</dbReference>
<keyword evidence="6 10" id="KW-0547">Nucleotide-binding</keyword>
<evidence type="ECO:0000313" key="15">
    <source>
        <dbReference type="Proteomes" id="UP000176997"/>
    </source>
</evidence>
<comment type="cofactor">
    <cofactor evidence="1 10">
        <name>Mg(2+)</name>
        <dbReference type="ChEBI" id="CHEBI:18420"/>
    </cofactor>
</comment>
<sequence length="303" mass="34412">MKKAPKIIVVLGPTATGKSDLAVTIAKKFNGEIISADSRQVYTGLDIGTGKVTRREMQGVPHHLLDVVSPKKQYTPAQWKNAAERVAQDIIAQGKLPIICGGTGQYIDALVYNISFPEVPPDKKLRARLEKLSSEKLFAMLKKLEPIRAENIDAKNPRRLIRAIEIATALGHVPHLETGRPSDYDMLFIGLDMDDEMLRARIKARLLARLRQGMVAEAKRLYAQGVSWKRMEEFGLEYRYLSQYLCGKISRAELVEQLNFAIWHYAKRQRTWFKRNKDVQWLPADKKEASVTKAEGLVKKFLK</sequence>
<dbReference type="GO" id="GO:0052381">
    <property type="term" value="F:tRNA dimethylallyltransferase activity"/>
    <property type="evidence" value="ECO:0007669"/>
    <property type="project" value="UniProtKB-UniRule"/>
</dbReference>
<keyword evidence="8 10" id="KW-0460">Magnesium</keyword>
<dbReference type="GO" id="GO:0005524">
    <property type="term" value="F:ATP binding"/>
    <property type="evidence" value="ECO:0007669"/>
    <property type="project" value="UniProtKB-UniRule"/>
</dbReference>
<dbReference type="HAMAP" id="MF_00185">
    <property type="entry name" value="IPP_trans"/>
    <property type="match status" value="1"/>
</dbReference>
<dbReference type="PANTHER" id="PTHR11088:SF60">
    <property type="entry name" value="TRNA DIMETHYLALLYLTRANSFERASE"/>
    <property type="match status" value="1"/>
</dbReference>
<evidence type="ECO:0000256" key="6">
    <source>
        <dbReference type="ARBA" id="ARBA00022741"/>
    </source>
</evidence>
<evidence type="ECO:0000256" key="13">
    <source>
        <dbReference type="RuleBase" id="RU003785"/>
    </source>
</evidence>
<accession>A0A1G2S9D7</accession>
<dbReference type="Gene3D" id="3.40.50.300">
    <property type="entry name" value="P-loop containing nucleotide triphosphate hydrolases"/>
    <property type="match status" value="1"/>
</dbReference>
<evidence type="ECO:0000256" key="8">
    <source>
        <dbReference type="ARBA" id="ARBA00022842"/>
    </source>
</evidence>
<evidence type="ECO:0000256" key="3">
    <source>
        <dbReference type="ARBA" id="ARBA00005842"/>
    </source>
</evidence>